<dbReference type="STRING" id="39482.ERS852491_01324"/>
<sequence>MAYQAKRNQHYIEQLELVDEAGSIVHTLNVDLDPDEVAENLSKKYVELLRIRAEAQGIDITSPESLTEAYTKLGDAVMAMIESVFGAGNTKIIYEFYGSRYNQILTEVMPFITEIVVSKVRELARENRKNALEKYSRKKKRFSKKKVG</sequence>
<accession>A0A174CEF3</accession>
<organism evidence="1 2">
    <name type="scientific">Faecalicatena contorta</name>
    <dbReference type="NCBI Taxonomy" id="39482"/>
    <lineage>
        <taxon>Bacteria</taxon>
        <taxon>Bacillati</taxon>
        <taxon>Bacillota</taxon>
        <taxon>Clostridia</taxon>
        <taxon>Lachnospirales</taxon>
        <taxon>Lachnospiraceae</taxon>
        <taxon>Faecalicatena</taxon>
    </lineage>
</organism>
<reference evidence="1 2" key="1">
    <citation type="submission" date="2015-09" db="EMBL/GenBank/DDBJ databases">
        <authorList>
            <consortium name="Pathogen Informatics"/>
        </authorList>
    </citation>
    <scope>NUCLEOTIDE SEQUENCE [LARGE SCALE GENOMIC DNA]</scope>
    <source>
        <strain evidence="1 2">2789STDY5834876</strain>
    </source>
</reference>
<gene>
    <name evidence="1" type="ORF">ERS852491_01324</name>
</gene>
<proteinExistence type="predicted"/>
<dbReference type="AlphaFoldDB" id="A0A174CEF3"/>
<dbReference type="EMBL" id="CYZU01000009">
    <property type="protein sequence ID" value="CUO11554.1"/>
    <property type="molecule type" value="Genomic_DNA"/>
</dbReference>
<name>A0A174CEF3_9FIRM</name>
<evidence type="ECO:0000313" key="2">
    <source>
        <dbReference type="Proteomes" id="UP000095544"/>
    </source>
</evidence>
<protein>
    <submittedName>
        <fullName evidence="1">Uncharacterized protein</fullName>
    </submittedName>
</protein>
<dbReference type="RefSeq" id="WP_055152080.1">
    <property type="nucleotide sequence ID" value="NZ_CYZU01000009.1"/>
</dbReference>
<dbReference type="Proteomes" id="UP000095544">
    <property type="component" value="Unassembled WGS sequence"/>
</dbReference>
<evidence type="ECO:0000313" key="1">
    <source>
        <dbReference type="EMBL" id="CUO11554.1"/>
    </source>
</evidence>